<keyword evidence="2" id="KW-0132">Cell division</keyword>
<gene>
    <name evidence="2" type="ORF">MNBD_UNCLBAC01-1641</name>
</gene>
<accession>A0A3B1DNG3</accession>
<feature type="transmembrane region" description="Helical" evidence="1">
    <location>
        <begin position="7"/>
        <end position="32"/>
    </location>
</feature>
<feature type="transmembrane region" description="Helical" evidence="1">
    <location>
        <begin position="69"/>
        <end position="89"/>
    </location>
</feature>
<dbReference type="PANTHER" id="PTHR33219:SF14">
    <property type="entry name" value="PROTEIN COFACTOR ASSEMBLY OF COMPLEX C SUBUNIT B CCB3, CHLOROPLASTIC-RELATED"/>
    <property type="match status" value="1"/>
</dbReference>
<dbReference type="GO" id="GO:0016020">
    <property type="term" value="C:membrane"/>
    <property type="evidence" value="ECO:0007669"/>
    <property type="project" value="InterPro"/>
</dbReference>
<dbReference type="GO" id="GO:0051301">
    <property type="term" value="P:cell division"/>
    <property type="evidence" value="ECO:0007669"/>
    <property type="project" value="UniProtKB-KW"/>
</dbReference>
<dbReference type="InterPro" id="IPR003425">
    <property type="entry name" value="CCB3/YggT"/>
</dbReference>
<sequence length="97" mass="10949">MFVFGNLFFALANVIGAILSIAYWLILIRALISWVNPDPYNGIVQFLYKMTEPILQPIRRFLPQMGVDISPIIAFLAIIFLQSFLVSSLKQIGASMQ</sequence>
<keyword evidence="2" id="KW-0131">Cell cycle</keyword>
<name>A0A3B1DNG3_9ZZZZ</name>
<keyword evidence="1" id="KW-1133">Transmembrane helix</keyword>
<proteinExistence type="predicted"/>
<keyword evidence="1" id="KW-0812">Transmembrane</keyword>
<dbReference type="PANTHER" id="PTHR33219">
    <property type="entry name" value="YLMG HOMOLOG PROTEIN 2, CHLOROPLASTIC"/>
    <property type="match status" value="1"/>
</dbReference>
<keyword evidence="1" id="KW-0472">Membrane</keyword>
<evidence type="ECO:0000313" key="2">
    <source>
        <dbReference type="EMBL" id="VAX37624.1"/>
    </source>
</evidence>
<protein>
    <submittedName>
        <fullName evidence="2">Cell division integral membrane protein, YggT and half-length relatives</fullName>
    </submittedName>
</protein>
<dbReference type="Pfam" id="PF02325">
    <property type="entry name" value="CCB3_YggT"/>
    <property type="match status" value="1"/>
</dbReference>
<dbReference type="AlphaFoldDB" id="A0A3B1DNG3"/>
<dbReference type="EMBL" id="UOGJ01000133">
    <property type="protein sequence ID" value="VAX37624.1"/>
    <property type="molecule type" value="Genomic_DNA"/>
</dbReference>
<evidence type="ECO:0000256" key="1">
    <source>
        <dbReference type="SAM" id="Phobius"/>
    </source>
</evidence>
<organism evidence="2">
    <name type="scientific">hydrothermal vent metagenome</name>
    <dbReference type="NCBI Taxonomy" id="652676"/>
    <lineage>
        <taxon>unclassified sequences</taxon>
        <taxon>metagenomes</taxon>
        <taxon>ecological metagenomes</taxon>
    </lineage>
</organism>
<reference evidence="2" key="1">
    <citation type="submission" date="2018-06" db="EMBL/GenBank/DDBJ databases">
        <authorList>
            <person name="Zhirakovskaya E."/>
        </authorList>
    </citation>
    <scope>NUCLEOTIDE SEQUENCE</scope>
</reference>